<dbReference type="InterPro" id="IPR019874">
    <property type="entry name" value="RF_methyltr_PrmC"/>
</dbReference>
<dbReference type="PROSITE" id="PS00092">
    <property type="entry name" value="N6_MTASE"/>
    <property type="match status" value="1"/>
</dbReference>
<dbReference type="CDD" id="cd02440">
    <property type="entry name" value="AdoMet_MTases"/>
    <property type="match status" value="1"/>
</dbReference>
<dbReference type="NCBIfam" id="TIGR03534">
    <property type="entry name" value="RF_mod_PrmC"/>
    <property type="match status" value="1"/>
</dbReference>
<protein>
    <recommendedName>
        <fullName evidence="1">peptide chain release factor N(5)-glutamine methyltransferase</fullName>
        <ecNumber evidence="1">2.1.1.297</ecNumber>
    </recommendedName>
</protein>
<dbReference type="InterPro" id="IPR007848">
    <property type="entry name" value="Small_mtfrase_dom"/>
</dbReference>
<feature type="domain" description="Methyltransferase small" evidence="6">
    <location>
        <begin position="125"/>
        <end position="217"/>
    </location>
</feature>
<dbReference type="PANTHER" id="PTHR18895:SF74">
    <property type="entry name" value="MTRF1L RELEASE FACTOR GLUTAMINE METHYLTRANSFERASE"/>
    <property type="match status" value="1"/>
</dbReference>
<keyword evidence="4" id="KW-0949">S-adenosyl-L-methionine</keyword>
<evidence type="ECO:0000256" key="5">
    <source>
        <dbReference type="ARBA" id="ARBA00048391"/>
    </source>
</evidence>
<dbReference type="GO" id="GO:0003676">
    <property type="term" value="F:nucleic acid binding"/>
    <property type="evidence" value="ECO:0007669"/>
    <property type="project" value="InterPro"/>
</dbReference>
<dbReference type="NCBIfam" id="TIGR00536">
    <property type="entry name" value="hemK_fam"/>
    <property type="match status" value="1"/>
</dbReference>
<dbReference type="InterPro" id="IPR004556">
    <property type="entry name" value="HemK-like"/>
</dbReference>
<dbReference type="EC" id="2.1.1.297" evidence="1"/>
<dbReference type="Pfam" id="PF05175">
    <property type="entry name" value="MTS"/>
    <property type="match status" value="1"/>
</dbReference>
<dbReference type="InterPro" id="IPR050320">
    <property type="entry name" value="N5-glutamine_MTase"/>
</dbReference>
<name>A0A3B0UWN0_9ZZZZ</name>
<accession>A0A3B0UWN0</accession>
<comment type="catalytic activity">
    <reaction evidence="5">
        <text>L-glutaminyl-[peptide chain release factor] + S-adenosyl-L-methionine = N(5)-methyl-L-glutaminyl-[peptide chain release factor] + S-adenosyl-L-homocysteine + H(+)</text>
        <dbReference type="Rhea" id="RHEA:42896"/>
        <dbReference type="Rhea" id="RHEA-COMP:10271"/>
        <dbReference type="Rhea" id="RHEA-COMP:10272"/>
        <dbReference type="ChEBI" id="CHEBI:15378"/>
        <dbReference type="ChEBI" id="CHEBI:30011"/>
        <dbReference type="ChEBI" id="CHEBI:57856"/>
        <dbReference type="ChEBI" id="CHEBI:59789"/>
        <dbReference type="ChEBI" id="CHEBI:61891"/>
        <dbReference type="EC" id="2.1.1.297"/>
    </reaction>
</comment>
<dbReference type="AlphaFoldDB" id="A0A3B0UWN0"/>
<dbReference type="EMBL" id="UOEP01000206">
    <property type="protein sequence ID" value="VAW24176.1"/>
    <property type="molecule type" value="Genomic_DNA"/>
</dbReference>
<dbReference type="InterPro" id="IPR002052">
    <property type="entry name" value="DNA_methylase_N6_adenine_CS"/>
</dbReference>
<dbReference type="InterPro" id="IPR029063">
    <property type="entry name" value="SAM-dependent_MTases_sf"/>
</dbReference>
<organism evidence="7">
    <name type="scientific">hydrothermal vent metagenome</name>
    <dbReference type="NCBI Taxonomy" id="652676"/>
    <lineage>
        <taxon>unclassified sequences</taxon>
        <taxon>metagenomes</taxon>
        <taxon>ecological metagenomes</taxon>
    </lineage>
</organism>
<gene>
    <name evidence="7" type="ORF">MNBD_BACTEROID01-1597</name>
</gene>
<evidence type="ECO:0000256" key="1">
    <source>
        <dbReference type="ARBA" id="ARBA00012771"/>
    </source>
</evidence>
<reference evidence="7" key="1">
    <citation type="submission" date="2018-06" db="EMBL/GenBank/DDBJ databases">
        <authorList>
            <person name="Zhirakovskaya E."/>
        </authorList>
    </citation>
    <scope>NUCLEOTIDE SEQUENCE</scope>
</reference>
<dbReference type="GO" id="GO:0032259">
    <property type="term" value="P:methylation"/>
    <property type="evidence" value="ECO:0007669"/>
    <property type="project" value="UniProtKB-KW"/>
</dbReference>
<evidence type="ECO:0000313" key="7">
    <source>
        <dbReference type="EMBL" id="VAW24176.1"/>
    </source>
</evidence>
<proteinExistence type="predicted"/>
<dbReference type="Gene3D" id="3.40.50.150">
    <property type="entry name" value="Vaccinia Virus protein VP39"/>
    <property type="match status" value="1"/>
</dbReference>
<evidence type="ECO:0000256" key="4">
    <source>
        <dbReference type="ARBA" id="ARBA00022691"/>
    </source>
</evidence>
<dbReference type="Gene3D" id="1.10.8.10">
    <property type="entry name" value="DNA helicase RuvA subunit, C-terminal domain"/>
    <property type="match status" value="1"/>
</dbReference>
<sequence length="299" mass="32685">MFKEEILSKIKGSLAAKLQLPEDKPEETIDSNLKALWFAAAGQPKSAEKAAGLPLPDITEQQVKVFHQLVEKRLNNTPLAYITGRQCFMDIELLADNRALIPRKETEILGRKAVEVCTRAALLKQEVRVIDVCCGAGNLALALAHYNPATVVNASDLSQKAVDLAQENIAKLNFGHRVQVTQGDLFSAFETDSFYGKADLIVCNPPYISSAKVGKIHAEISANEPTIAFDGGMLGINLIQNLIGEASKFLTKEGWLLFEVGVGQGGFIINICENMQEYDKIESVSDNIGNIRVICARKK</sequence>
<keyword evidence="2 7" id="KW-0489">Methyltransferase</keyword>
<evidence type="ECO:0000259" key="6">
    <source>
        <dbReference type="Pfam" id="PF05175"/>
    </source>
</evidence>
<dbReference type="SUPFAM" id="SSF53335">
    <property type="entry name" value="S-adenosyl-L-methionine-dependent methyltransferases"/>
    <property type="match status" value="1"/>
</dbReference>
<evidence type="ECO:0000256" key="3">
    <source>
        <dbReference type="ARBA" id="ARBA00022679"/>
    </source>
</evidence>
<keyword evidence="3 7" id="KW-0808">Transferase</keyword>
<evidence type="ECO:0000256" key="2">
    <source>
        <dbReference type="ARBA" id="ARBA00022603"/>
    </source>
</evidence>
<dbReference type="PANTHER" id="PTHR18895">
    <property type="entry name" value="HEMK METHYLTRANSFERASE"/>
    <property type="match status" value="1"/>
</dbReference>
<dbReference type="GO" id="GO:0102559">
    <property type="term" value="F:peptide chain release factor N(5)-glutamine methyltransferase activity"/>
    <property type="evidence" value="ECO:0007669"/>
    <property type="project" value="UniProtKB-EC"/>
</dbReference>